<dbReference type="SUPFAM" id="SSF55073">
    <property type="entry name" value="Nucleotide cyclase"/>
    <property type="match status" value="1"/>
</dbReference>
<feature type="domain" description="Guanylate cyclase" evidence="2">
    <location>
        <begin position="322"/>
        <end position="455"/>
    </location>
</feature>
<dbReference type="Gene3D" id="1.10.1660.10">
    <property type="match status" value="1"/>
</dbReference>
<sequence>MPPSPAGSLAATAHAAPSTPVSAPPEVSSKDLMAATGISRATLNNYVALGLLPQPAVKVLTGSGRTRRLGFFPKTAIETVRRVQALKSQGRTLDSIVQEVARPDAGPQTPPPAPEVAAPPPPAAGPAKPRTSPPGAAGWGGLDLDAIEHPAYMINNRLELEWWNPAAEHQLLQRPASDMPSDITERGLFGLLDRRSDLPGAEDWEELVRFHLSCAKSRLPQSIVYTLCAHLSKRNAGLVFEAYNRVGAANRSGLAHTDVNLAVADEEPRWFRIYAAFFREGIFFVYVPARDPSDQWLGLLGRRDQVIRELLRRRRPYLTPLAVVVADLEDSSRICVELPPEEYFEMVNGIWRAMEPLLRKYHATHGKHVGDGMLYYFFPQPDSNYVDNAIRCAQEMREVIRKVDISWRARKNWNNDLVLNIGLDEGQEWFGAYQTPTHLEFAALGDTINRASRLSDFAQGGAIWCTKNLLNKLSHEERREIRFGINRHQQGESTLIPGTFARLGNLLDLDDPRNFKLRDLSTVAVTEIMLS</sequence>
<feature type="compositionally biased region" description="Pro residues" evidence="1">
    <location>
        <begin position="108"/>
        <end position="124"/>
    </location>
</feature>
<feature type="region of interest" description="Disordered" evidence="1">
    <location>
        <begin position="102"/>
        <end position="140"/>
    </location>
</feature>
<dbReference type="AlphaFoldDB" id="A0A1G7Y4M5"/>
<dbReference type="InterPro" id="IPR050697">
    <property type="entry name" value="Adenylyl/Guanylyl_Cyclase_3/4"/>
</dbReference>
<dbReference type="SMART" id="SM00044">
    <property type="entry name" value="CYCc"/>
    <property type="match status" value="1"/>
</dbReference>
<dbReference type="PROSITE" id="PS50125">
    <property type="entry name" value="GUANYLATE_CYCLASE_2"/>
    <property type="match status" value="1"/>
</dbReference>
<evidence type="ECO:0000313" key="4">
    <source>
        <dbReference type="Proteomes" id="UP000217076"/>
    </source>
</evidence>
<dbReference type="GO" id="GO:0035556">
    <property type="term" value="P:intracellular signal transduction"/>
    <property type="evidence" value="ECO:0007669"/>
    <property type="project" value="InterPro"/>
</dbReference>
<dbReference type="PANTHER" id="PTHR43081:SF1">
    <property type="entry name" value="ADENYLATE CYCLASE, TERMINAL-DIFFERENTIATION SPECIFIC"/>
    <property type="match status" value="1"/>
</dbReference>
<dbReference type="RefSeq" id="WP_092616971.1">
    <property type="nucleotide sequence ID" value="NZ_FNCV01000003.1"/>
</dbReference>
<reference evidence="4" key="1">
    <citation type="submission" date="2016-10" db="EMBL/GenBank/DDBJ databases">
        <authorList>
            <person name="Varghese N."/>
            <person name="Submissions S."/>
        </authorList>
    </citation>
    <scope>NUCLEOTIDE SEQUENCE [LARGE SCALE GENOMIC DNA]</scope>
    <source>
        <strain evidence="4">930I</strain>
    </source>
</reference>
<dbReference type="InterPro" id="IPR029787">
    <property type="entry name" value="Nucleotide_cyclase"/>
</dbReference>
<organism evidence="3 4">
    <name type="scientific">Roseospirillum parvum</name>
    <dbReference type="NCBI Taxonomy" id="83401"/>
    <lineage>
        <taxon>Bacteria</taxon>
        <taxon>Pseudomonadati</taxon>
        <taxon>Pseudomonadota</taxon>
        <taxon>Alphaproteobacteria</taxon>
        <taxon>Rhodospirillales</taxon>
        <taxon>Rhodospirillaceae</taxon>
        <taxon>Roseospirillum</taxon>
    </lineage>
</organism>
<protein>
    <submittedName>
        <fullName evidence="3">Adenylate and Guanylate cyclase catalytic domain-containing protein</fullName>
    </submittedName>
</protein>
<dbReference type="STRING" id="83401.SAMN05421742_103182"/>
<dbReference type="Gene3D" id="3.30.70.1230">
    <property type="entry name" value="Nucleotide cyclase"/>
    <property type="match status" value="1"/>
</dbReference>
<dbReference type="CDD" id="cd07302">
    <property type="entry name" value="CHD"/>
    <property type="match status" value="1"/>
</dbReference>
<dbReference type="OrthoDB" id="9807521at2"/>
<dbReference type="PANTHER" id="PTHR43081">
    <property type="entry name" value="ADENYLATE CYCLASE, TERMINAL-DIFFERENTIATION SPECIFIC-RELATED"/>
    <property type="match status" value="1"/>
</dbReference>
<proteinExistence type="predicted"/>
<dbReference type="EMBL" id="FNCV01000003">
    <property type="protein sequence ID" value="SDG91216.1"/>
    <property type="molecule type" value="Genomic_DNA"/>
</dbReference>
<evidence type="ECO:0000256" key="1">
    <source>
        <dbReference type="SAM" id="MobiDB-lite"/>
    </source>
</evidence>
<dbReference type="GO" id="GO:0009190">
    <property type="term" value="P:cyclic nucleotide biosynthetic process"/>
    <property type="evidence" value="ECO:0007669"/>
    <property type="project" value="InterPro"/>
</dbReference>
<keyword evidence="4" id="KW-1185">Reference proteome</keyword>
<evidence type="ECO:0000259" key="2">
    <source>
        <dbReference type="PROSITE" id="PS50125"/>
    </source>
</evidence>
<evidence type="ECO:0000313" key="3">
    <source>
        <dbReference type="EMBL" id="SDG91216.1"/>
    </source>
</evidence>
<dbReference type="Proteomes" id="UP000217076">
    <property type="component" value="Unassembled WGS sequence"/>
</dbReference>
<name>A0A1G7Y4M5_9PROT</name>
<accession>A0A1G7Y4M5</accession>
<gene>
    <name evidence="3" type="ORF">SAMN05421742_103182</name>
</gene>
<dbReference type="GO" id="GO:0004016">
    <property type="term" value="F:adenylate cyclase activity"/>
    <property type="evidence" value="ECO:0007669"/>
    <property type="project" value="UniProtKB-ARBA"/>
</dbReference>
<dbReference type="Pfam" id="PF00211">
    <property type="entry name" value="Guanylate_cyc"/>
    <property type="match status" value="1"/>
</dbReference>
<feature type="region of interest" description="Disordered" evidence="1">
    <location>
        <begin position="1"/>
        <end position="27"/>
    </location>
</feature>
<dbReference type="InterPro" id="IPR001054">
    <property type="entry name" value="A/G_cyclase"/>
</dbReference>